<dbReference type="Proteomes" id="UP000181790">
    <property type="component" value="Unassembled WGS sequence"/>
</dbReference>
<dbReference type="PANTHER" id="PTHR36114:SF1">
    <property type="entry name" value="16.7 KDA PROTEIN IN WHIE LOCUS"/>
    <property type="match status" value="1"/>
</dbReference>
<dbReference type="OrthoDB" id="9806121at2"/>
<sequence>MNPISIQNAPHYVWGGDCDGWHLMSNPAVSVIQERVPPGRAEVWHYHQHTVQFFYVLDGELTIEVGSRLYRLSAREGLQVMAGEAHQVRNEADQEVVFLVISVPPSHGDRVLVTQ</sequence>
<evidence type="ECO:0000259" key="1">
    <source>
        <dbReference type="Pfam" id="PF07883"/>
    </source>
</evidence>
<dbReference type="SUPFAM" id="SSF51182">
    <property type="entry name" value="RmlC-like cupins"/>
    <property type="match status" value="1"/>
</dbReference>
<feature type="domain" description="Cupin type-2" evidence="1">
    <location>
        <begin position="34"/>
        <end position="101"/>
    </location>
</feature>
<comment type="caution">
    <text evidence="2">The sequence shown here is derived from an EMBL/GenBank/DDBJ whole genome shotgun (WGS) entry which is preliminary data.</text>
</comment>
<dbReference type="EMBL" id="MORL01000019">
    <property type="protein sequence ID" value="OIN56701.1"/>
    <property type="molecule type" value="Genomic_DNA"/>
</dbReference>
<dbReference type="InterPro" id="IPR013096">
    <property type="entry name" value="Cupin_2"/>
</dbReference>
<evidence type="ECO:0000313" key="3">
    <source>
        <dbReference type="Proteomes" id="UP000181790"/>
    </source>
</evidence>
<evidence type="ECO:0000313" key="2">
    <source>
        <dbReference type="EMBL" id="OIN56701.1"/>
    </source>
</evidence>
<keyword evidence="3" id="KW-1185">Reference proteome</keyword>
<accession>A0A1S2VD72</accession>
<protein>
    <submittedName>
        <fullName evidence="2">Cupin</fullName>
    </submittedName>
</protein>
<name>A0A1S2VD72_9BACT</name>
<proteinExistence type="predicted"/>
<dbReference type="AlphaFoldDB" id="A0A1S2VD72"/>
<dbReference type="PANTHER" id="PTHR36114">
    <property type="entry name" value="16.7 KDA PROTEIN IN WHIE LOCUS"/>
    <property type="match status" value="1"/>
</dbReference>
<dbReference type="InterPro" id="IPR052044">
    <property type="entry name" value="PKS_Associated_Protein"/>
</dbReference>
<gene>
    <name evidence="2" type="ORF">BLX24_23245</name>
</gene>
<dbReference type="InterPro" id="IPR014710">
    <property type="entry name" value="RmlC-like_jellyroll"/>
</dbReference>
<dbReference type="RefSeq" id="WP_071505618.1">
    <property type="nucleotide sequence ID" value="NZ_MORL01000019.1"/>
</dbReference>
<reference evidence="2 3" key="1">
    <citation type="submission" date="2016-10" db="EMBL/GenBank/DDBJ databases">
        <title>Arsenicibacter rosenii gen. nov., sp. nov., an efficient arsenic-methylating bacterium isolated from an arsenic-contaminated paddy soil.</title>
        <authorList>
            <person name="Huang K."/>
        </authorList>
    </citation>
    <scope>NUCLEOTIDE SEQUENCE [LARGE SCALE GENOMIC DNA]</scope>
    <source>
        <strain evidence="2 3">SM-1</strain>
    </source>
</reference>
<dbReference type="Gene3D" id="2.60.120.10">
    <property type="entry name" value="Jelly Rolls"/>
    <property type="match status" value="1"/>
</dbReference>
<dbReference type="InterPro" id="IPR011051">
    <property type="entry name" value="RmlC_Cupin_sf"/>
</dbReference>
<organism evidence="2 3">
    <name type="scientific">Arsenicibacter rosenii</name>
    <dbReference type="NCBI Taxonomy" id="1750698"/>
    <lineage>
        <taxon>Bacteria</taxon>
        <taxon>Pseudomonadati</taxon>
        <taxon>Bacteroidota</taxon>
        <taxon>Cytophagia</taxon>
        <taxon>Cytophagales</taxon>
        <taxon>Spirosomataceae</taxon>
        <taxon>Arsenicibacter</taxon>
    </lineage>
</organism>
<dbReference type="Pfam" id="PF07883">
    <property type="entry name" value="Cupin_2"/>
    <property type="match status" value="1"/>
</dbReference>